<keyword evidence="3" id="KW-0560">Oxidoreductase</keyword>
<evidence type="ECO:0000313" key="5">
    <source>
        <dbReference type="EMBL" id="HIR59652.1"/>
    </source>
</evidence>
<evidence type="ECO:0000256" key="1">
    <source>
        <dbReference type="ARBA" id="ARBA00005104"/>
    </source>
</evidence>
<dbReference type="InterPro" id="IPR002734">
    <property type="entry name" value="RibDG_C"/>
</dbReference>
<evidence type="ECO:0000313" key="6">
    <source>
        <dbReference type="Proteomes" id="UP000824232"/>
    </source>
</evidence>
<gene>
    <name evidence="5" type="ORF">IAB38_06340</name>
</gene>
<dbReference type="EMBL" id="DVHC01000062">
    <property type="protein sequence ID" value="HIR59652.1"/>
    <property type="molecule type" value="Genomic_DNA"/>
</dbReference>
<comment type="pathway">
    <text evidence="1">Cofactor biosynthesis; riboflavin biosynthesis.</text>
</comment>
<comment type="caution">
    <text evidence="5">The sequence shown here is derived from an EMBL/GenBank/DDBJ whole genome shotgun (WGS) entry which is preliminary data.</text>
</comment>
<dbReference type="Pfam" id="PF01872">
    <property type="entry name" value="RibD_C"/>
    <property type="match status" value="1"/>
</dbReference>
<dbReference type="AlphaFoldDB" id="A0A9D1DV78"/>
<organism evidence="5 6">
    <name type="scientific">Candidatus Onthousia excrementipullorum</name>
    <dbReference type="NCBI Taxonomy" id="2840884"/>
    <lineage>
        <taxon>Bacteria</taxon>
        <taxon>Bacillati</taxon>
        <taxon>Bacillota</taxon>
        <taxon>Bacilli</taxon>
        <taxon>Candidatus Onthousia</taxon>
    </lineage>
</organism>
<reference evidence="5" key="2">
    <citation type="journal article" date="2021" name="PeerJ">
        <title>Extensive microbial diversity within the chicken gut microbiome revealed by metagenomics and culture.</title>
        <authorList>
            <person name="Gilroy R."/>
            <person name="Ravi A."/>
            <person name="Getino M."/>
            <person name="Pursley I."/>
            <person name="Horton D.L."/>
            <person name="Alikhan N.F."/>
            <person name="Baker D."/>
            <person name="Gharbi K."/>
            <person name="Hall N."/>
            <person name="Watson M."/>
            <person name="Adriaenssens E.M."/>
            <person name="Foster-Nyarko E."/>
            <person name="Jarju S."/>
            <person name="Secka A."/>
            <person name="Antonio M."/>
            <person name="Oren A."/>
            <person name="Chaudhuri R.R."/>
            <person name="La Ragione R."/>
            <person name="Hildebrand F."/>
            <person name="Pallen M.J."/>
        </authorList>
    </citation>
    <scope>NUCLEOTIDE SEQUENCE</scope>
    <source>
        <strain evidence="5">CHK184-20233</strain>
    </source>
</reference>
<dbReference type="Proteomes" id="UP000824232">
    <property type="component" value="Unassembled WGS sequence"/>
</dbReference>
<accession>A0A9D1DV78</accession>
<protein>
    <submittedName>
        <fullName evidence="5">Dihydrofolate reductase family protein</fullName>
    </submittedName>
</protein>
<name>A0A9D1DV78_9FIRM</name>
<reference evidence="5" key="1">
    <citation type="submission" date="2020-10" db="EMBL/GenBank/DDBJ databases">
        <authorList>
            <person name="Gilroy R."/>
        </authorList>
    </citation>
    <scope>NUCLEOTIDE SEQUENCE</scope>
    <source>
        <strain evidence="5">CHK184-20233</strain>
    </source>
</reference>
<dbReference type="PANTHER" id="PTHR38011">
    <property type="entry name" value="DIHYDROFOLATE REDUCTASE FAMILY PROTEIN (AFU_ORTHOLOGUE AFUA_8G06820)"/>
    <property type="match status" value="1"/>
</dbReference>
<proteinExistence type="predicted"/>
<dbReference type="InterPro" id="IPR024072">
    <property type="entry name" value="DHFR-like_dom_sf"/>
</dbReference>
<dbReference type="GO" id="GO:0008703">
    <property type="term" value="F:5-amino-6-(5-phosphoribosylamino)uracil reductase activity"/>
    <property type="evidence" value="ECO:0007669"/>
    <property type="project" value="InterPro"/>
</dbReference>
<dbReference type="PANTHER" id="PTHR38011:SF7">
    <property type="entry name" value="2,5-DIAMINO-6-RIBOSYLAMINO-4(3H)-PYRIMIDINONE 5'-PHOSPHATE REDUCTASE"/>
    <property type="match status" value="1"/>
</dbReference>
<sequence length="231" mass="26573">MERPVTTLFMLESLDGKINSGNSDNLDADKDWCQIEGVKEGLHQYYEIEATTDYYSLNTGRVMAKIGVNDRKEYHEKVDVSFIIIDNKPHLNEHGIDYLCNWVEKLILVTTNQNHIAFSLKEKYENLDILYYEVLDLKTLLADMKQKYNAEKITIQSGGNLNGKFLREDLIDYVNVVIAPLLVGGRDTSTLIDGDSISTVNELNKLKALQLIECNKLDDSYIWLKYKIIRK</sequence>
<feature type="domain" description="Bacterial bifunctional deaminase-reductase C-terminal" evidence="4">
    <location>
        <begin position="78"/>
        <end position="210"/>
    </location>
</feature>
<evidence type="ECO:0000256" key="3">
    <source>
        <dbReference type="ARBA" id="ARBA00023002"/>
    </source>
</evidence>
<dbReference type="GO" id="GO:0009231">
    <property type="term" value="P:riboflavin biosynthetic process"/>
    <property type="evidence" value="ECO:0007669"/>
    <property type="project" value="InterPro"/>
</dbReference>
<keyword evidence="2" id="KW-0521">NADP</keyword>
<dbReference type="InterPro" id="IPR050765">
    <property type="entry name" value="Riboflavin_Biosynth_HTPR"/>
</dbReference>
<evidence type="ECO:0000256" key="2">
    <source>
        <dbReference type="ARBA" id="ARBA00022857"/>
    </source>
</evidence>
<dbReference type="Gene3D" id="3.40.430.10">
    <property type="entry name" value="Dihydrofolate Reductase, subunit A"/>
    <property type="match status" value="1"/>
</dbReference>
<evidence type="ECO:0000259" key="4">
    <source>
        <dbReference type="Pfam" id="PF01872"/>
    </source>
</evidence>
<dbReference type="SUPFAM" id="SSF53597">
    <property type="entry name" value="Dihydrofolate reductase-like"/>
    <property type="match status" value="1"/>
</dbReference>